<sequence>MRGGGYGGFSMKIISMATGGEGEVNQGKSCLCGFMCGGARNASPTMGSSLYALLIRCNKCETVVLVELGSDSNHVSLDLDYKVVVRGGGYGGFSMKIISMLDTGGEGEVDQGKSCPCGFMCGGARNASLMMEDLASEVLCFFDPGEMN</sequence>
<comment type="caution">
    <text evidence="1">The sequence shown here is derived from an EMBL/GenBank/DDBJ whole genome shotgun (WGS) entry which is preliminary data.</text>
</comment>
<organism evidence="1 2">
    <name type="scientific">Arctium lappa</name>
    <name type="common">Greater burdock</name>
    <name type="synonym">Lappa major</name>
    <dbReference type="NCBI Taxonomy" id="4217"/>
    <lineage>
        <taxon>Eukaryota</taxon>
        <taxon>Viridiplantae</taxon>
        <taxon>Streptophyta</taxon>
        <taxon>Embryophyta</taxon>
        <taxon>Tracheophyta</taxon>
        <taxon>Spermatophyta</taxon>
        <taxon>Magnoliopsida</taxon>
        <taxon>eudicotyledons</taxon>
        <taxon>Gunneridae</taxon>
        <taxon>Pentapetalae</taxon>
        <taxon>asterids</taxon>
        <taxon>campanulids</taxon>
        <taxon>Asterales</taxon>
        <taxon>Asteraceae</taxon>
        <taxon>Carduoideae</taxon>
        <taxon>Cardueae</taxon>
        <taxon>Arctiinae</taxon>
        <taxon>Arctium</taxon>
    </lineage>
</organism>
<dbReference type="EMBL" id="CM042058">
    <property type="protein sequence ID" value="KAI3685092.1"/>
    <property type="molecule type" value="Genomic_DNA"/>
</dbReference>
<keyword evidence="2" id="KW-1185">Reference proteome</keyword>
<protein>
    <submittedName>
        <fullName evidence="1">Uncharacterized protein</fullName>
    </submittedName>
</protein>
<accession>A0ACB8YIL5</accession>
<dbReference type="Proteomes" id="UP001055879">
    <property type="component" value="Linkage Group LG12"/>
</dbReference>
<reference evidence="2" key="1">
    <citation type="journal article" date="2022" name="Mol. Ecol. Resour.">
        <title>The genomes of chicory, endive, great burdock and yacon provide insights into Asteraceae palaeo-polyploidization history and plant inulin production.</title>
        <authorList>
            <person name="Fan W."/>
            <person name="Wang S."/>
            <person name="Wang H."/>
            <person name="Wang A."/>
            <person name="Jiang F."/>
            <person name="Liu H."/>
            <person name="Zhao H."/>
            <person name="Xu D."/>
            <person name="Zhang Y."/>
        </authorList>
    </citation>
    <scope>NUCLEOTIDE SEQUENCE [LARGE SCALE GENOMIC DNA]</scope>
    <source>
        <strain evidence="2">cv. Niubang</strain>
    </source>
</reference>
<gene>
    <name evidence="1" type="ORF">L6452_34325</name>
</gene>
<evidence type="ECO:0000313" key="2">
    <source>
        <dbReference type="Proteomes" id="UP001055879"/>
    </source>
</evidence>
<name>A0ACB8YIL5_ARCLA</name>
<reference evidence="1 2" key="2">
    <citation type="journal article" date="2022" name="Mol. Ecol. Resour.">
        <title>The genomes of chicory, endive, great burdock and yacon provide insights into Asteraceae paleo-polyploidization history and plant inulin production.</title>
        <authorList>
            <person name="Fan W."/>
            <person name="Wang S."/>
            <person name="Wang H."/>
            <person name="Wang A."/>
            <person name="Jiang F."/>
            <person name="Liu H."/>
            <person name="Zhao H."/>
            <person name="Xu D."/>
            <person name="Zhang Y."/>
        </authorList>
    </citation>
    <scope>NUCLEOTIDE SEQUENCE [LARGE SCALE GENOMIC DNA]</scope>
    <source>
        <strain evidence="2">cv. Niubang</strain>
    </source>
</reference>
<evidence type="ECO:0000313" key="1">
    <source>
        <dbReference type="EMBL" id="KAI3685092.1"/>
    </source>
</evidence>
<proteinExistence type="predicted"/>